<feature type="compositionally biased region" description="Basic and acidic residues" evidence="7">
    <location>
        <begin position="963"/>
        <end position="972"/>
    </location>
</feature>
<feature type="coiled-coil region" evidence="6">
    <location>
        <begin position="538"/>
        <end position="655"/>
    </location>
</feature>
<feature type="compositionally biased region" description="Basic and acidic residues" evidence="7">
    <location>
        <begin position="7"/>
        <end position="19"/>
    </location>
</feature>
<evidence type="ECO:0000256" key="7">
    <source>
        <dbReference type="SAM" id="MobiDB-lite"/>
    </source>
</evidence>
<evidence type="ECO:0000313" key="10">
    <source>
        <dbReference type="Proteomes" id="UP001586593"/>
    </source>
</evidence>
<gene>
    <name evidence="9" type="ORF">VTK73DRAFT_8230</name>
</gene>
<dbReference type="PANTHER" id="PTHR23157">
    <property type="entry name" value="GRIP AND COILED-COIL DOMAIN-CONTAINING PROTEIN 1"/>
    <property type="match status" value="1"/>
</dbReference>
<evidence type="ECO:0000313" key="9">
    <source>
        <dbReference type="EMBL" id="KAL1856487.1"/>
    </source>
</evidence>
<keyword evidence="3" id="KW-0963">Cytoplasm</keyword>
<proteinExistence type="predicted"/>
<comment type="caution">
    <text evidence="9">The sequence shown here is derived from an EMBL/GenBank/DDBJ whole genome shotgun (WGS) entry which is preliminary data.</text>
</comment>
<dbReference type="PROSITE" id="PS50913">
    <property type="entry name" value="GRIP"/>
    <property type="match status" value="1"/>
</dbReference>
<evidence type="ECO:0000256" key="2">
    <source>
        <dbReference type="ARBA" id="ARBA00004496"/>
    </source>
</evidence>
<feature type="compositionally biased region" description="Basic and acidic residues" evidence="7">
    <location>
        <begin position="237"/>
        <end position="294"/>
    </location>
</feature>
<feature type="compositionally biased region" description="Basic residues" evidence="7">
    <location>
        <begin position="518"/>
        <end position="528"/>
    </location>
</feature>
<dbReference type="Proteomes" id="UP001586593">
    <property type="component" value="Unassembled WGS sequence"/>
</dbReference>
<dbReference type="Gene3D" id="1.10.287.1490">
    <property type="match status" value="1"/>
</dbReference>
<feature type="region of interest" description="Disordered" evidence="7">
    <location>
        <begin position="409"/>
        <end position="446"/>
    </location>
</feature>
<feature type="compositionally biased region" description="Basic and acidic residues" evidence="7">
    <location>
        <begin position="419"/>
        <end position="433"/>
    </location>
</feature>
<accession>A0ABR3W9H3</accession>
<dbReference type="EMBL" id="JAZHXJ010000587">
    <property type="protein sequence ID" value="KAL1856487.1"/>
    <property type="molecule type" value="Genomic_DNA"/>
</dbReference>
<evidence type="ECO:0000256" key="3">
    <source>
        <dbReference type="ARBA" id="ARBA00022490"/>
    </source>
</evidence>
<feature type="compositionally biased region" description="Polar residues" evidence="7">
    <location>
        <begin position="142"/>
        <end position="155"/>
    </location>
</feature>
<feature type="compositionally biased region" description="Low complexity" evidence="7">
    <location>
        <begin position="31"/>
        <end position="53"/>
    </location>
</feature>
<dbReference type="Pfam" id="PF01465">
    <property type="entry name" value="GRIP"/>
    <property type="match status" value="1"/>
</dbReference>
<keyword evidence="4 6" id="KW-0175">Coiled coil</keyword>
<dbReference type="SUPFAM" id="SSF57997">
    <property type="entry name" value="Tropomyosin"/>
    <property type="match status" value="1"/>
</dbReference>
<dbReference type="InterPro" id="IPR051952">
    <property type="entry name" value="Golgi-autophagy_related"/>
</dbReference>
<dbReference type="InterPro" id="IPR000237">
    <property type="entry name" value="GRIP_dom"/>
</dbReference>
<feature type="region of interest" description="Disordered" evidence="7">
    <location>
        <begin position="237"/>
        <end position="342"/>
    </location>
</feature>
<feature type="compositionally biased region" description="Polar residues" evidence="7">
    <location>
        <begin position="1000"/>
        <end position="1020"/>
    </location>
</feature>
<evidence type="ECO:0000256" key="6">
    <source>
        <dbReference type="SAM" id="Coils"/>
    </source>
</evidence>
<keyword evidence="10" id="KW-1185">Reference proteome</keyword>
<dbReference type="SMART" id="SM00755">
    <property type="entry name" value="Grip"/>
    <property type="match status" value="1"/>
</dbReference>
<evidence type="ECO:0000259" key="8">
    <source>
        <dbReference type="PROSITE" id="PS50913"/>
    </source>
</evidence>
<reference evidence="9 10" key="1">
    <citation type="journal article" date="2024" name="Commun. Biol.">
        <title>Comparative genomic analysis of thermophilic fungi reveals convergent evolutionary adaptations and gene losses.</title>
        <authorList>
            <person name="Steindorff A.S."/>
            <person name="Aguilar-Pontes M.V."/>
            <person name="Robinson A.J."/>
            <person name="Andreopoulos B."/>
            <person name="LaButti K."/>
            <person name="Kuo A."/>
            <person name="Mondo S."/>
            <person name="Riley R."/>
            <person name="Otillar R."/>
            <person name="Haridas S."/>
            <person name="Lipzen A."/>
            <person name="Grimwood J."/>
            <person name="Schmutz J."/>
            <person name="Clum A."/>
            <person name="Reid I.D."/>
            <person name="Moisan M.C."/>
            <person name="Butler G."/>
            <person name="Nguyen T.T.M."/>
            <person name="Dewar K."/>
            <person name="Conant G."/>
            <person name="Drula E."/>
            <person name="Henrissat B."/>
            <person name="Hansel C."/>
            <person name="Singer S."/>
            <person name="Hutchinson M.I."/>
            <person name="de Vries R.P."/>
            <person name="Natvig D.O."/>
            <person name="Powell A.J."/>
            <person name="Tsang A."/>
            <person name="Grigoriev I.V."/>
        </authorList>
    </citation>
    <scope>NUCLEOTIDE SEQUENCE [LARGE SCALE GENOMIC DNA]</scope>
    <source>
        <strain evidence="9 10">ATCC 24622</strain>
    </source>
</reference>
<feature type="region of interest" description="Disordered" evidence="7">
    <location>
        <begin position="953"/>
        <end position="972"/>
    </location>
</feature>
<sequence>MFQRIKGAIDRSIAEEQARQKAFAAQKDAVNSSSSSRRSGSISRSSSTRVVESTNRRQRPAKQGQAPETDVSADTDPAVFEAAFVIDDTDEGTPAASTPQTEEHGDPVDEQGQNGAPSDDPPGATSGPDKPRQNGENKEDGTSNSSEKPAQQPGTTAELPPDIRAKLKKLEKLEKTYPELLRSYRIAHGRATSIEPFERALRENTPLTSIKDPGALIEYLNQLNLKSDMVMDELKRVSTERDSYKKKAEETDKELTALKDEVATLKTVKQDGSTEQKEELKPDEAKDTASDDKSPAPAPAKNPVSQVLNIFSPKQKPHKSSPEEAANEDVPESSEDLFSYESELPELRAELALAQEHSAGLVESLENVSRELSEVRDSAAVNASAETQLRARIEEITVLEKRLDEAHQKLQQAEASLEEETKRSRDLAKEQEGKLAASESRNAKLDVELKKAAEMKATLDKRISNLTSEIESLKQSKLENEAKIDELTKSLQAKTAKDVSSAGPAATTTPAATTSGGGKKKNKKKKKAANLTAETPVVEELRAEIDRLKDEVFKKDEQIQRLESKRKTEDELREEIESLQENLVNIGQDHVEAKEQIKALESERKSLKERIAALEQDLAASTSSAKDTTRIQSDYESLKQEFDELKAKSTTLQSDLGAAQQLAQSRYKDLTELREVLQKVQPELKSLRQDSASLKAAKEELAAKSGELRNLERPSDREDEAKSLREKLAAETGARLRAEDEKRVAGRDLRRAEAEKIELSAKEEKTARELQRVQEELAKLRPRVQELEDETTRLRKEADVLREEAELKTTQYANAQKLLGSMRDQTAELSIQLKENQAQCESLDEELAETRKMLNERTREAETMRRLLADAAIEERDRLEDESATLARKKAREVEELRTKIRDLERELRTVADQKDELEGREREWRKRREELEAYEERASAEVHEMRSTVSNLRSALDASEQQVRETEKQKSDLRRMLDDYRVRYDKLSKDLKSVQARLSSTAASAGRSSVDSTRSSGVVNGSPGPQGPADVMYLKTILLQFLEQKDNKLRAQLVPVLGKLLKFDKTDEQKWLAAVQHFGGR</sequence>
<feature type="compositionally biased region" description="Basic and acidic residues" evidence="7">
    <location>
        <begin position="129"/>
        <end position="141"/>
    </location>
</feature>
<dbReference type="PANTHER" id="PTHR23157:SF25">
    <property type="entry name" value="GRIP AND COILED-COIL DOMAIN-CONTAINING PROTEIN 1"/>
    <property type="match status" value="1"/>
</dbReference>
<keyword evidence="5" id="KW-0472">Membrane</keyword>
<feature type="region of interest" description="Disordered" evidence="7">
    <location>
        <begin position="492"/>
        <end position="531"/>
    </location>
</feature>
<evidence type="ECO:0000256" key="4">
    <source>
        <dbReference type="ARBA" id="ARBA00023054"/>
    </source>
</evidence>
<feature type="compositionally biased region" description="Acidic residues" evidence="7">
    <location>
        <begin position="325"/>
        <end position="335"/>
    </location>
</feature>
<feature type="domain" description="GRIP" evidence="8">
    <location>
        <begin position="1025"/>
        <end position="1075"/>
    </location>
</feature>
<feature type="compositionally biased region" description="Low complexity" evidence="7">
    <location>
        <begin position="501"/>
        <end position="514"/>
    </location>
</feature>
<name>A0ABR3W9H3_9PEZI</name>
<feature type="region of interest" description="Disordered" evidence="7">
    <location>
        <begin position="703"/>
        <end position="723"/>
    </location>
</feature>
<protein>
    <recommendedName>
        <fullName evidence="8">GRIP domain-containing protein</fullName>
    </recommendedName>
</protein>
<evidence type="ECO:0000256" key="1">
    <source>
        <dbReference type="ARBA" id="ARBA00004184"/>
    </source>
</evidence>
<organism evidence="9 10">
    <name type="scientific">Phialemonium thermophilum</name>
    <dbReference type="NCBI Taxonomy" id="223376"/>
    <lineage>
        <taxon>Eukaryota</taxon>
        <taxon>Fungi</taxon>
        <taxon>Dikarya</taxon>
        <taxon>Ascomycota</taxon>
        <taxon>Pezizomycotina</taxon>
        <taxon>Sordariomycetes</taxon>
        <taxon>Sordariomycetidae</taxon>
        <taxon>Cephalothecales</taxon>
        <taxon>Cephalothecaceae</taxon>
        <taxon>Phialemonium</taxon>
    </lineage>
</organism>
<comment type="subcellular location">
    <subcellularLocation>
        <location evidence="2">Cytoplasm</location>
    </subcellularLocation>
    <subcellularLocation>
        <location evidence="1">Endomembrane system</location>
        <topology evidence="1">Peripheral membrane protein</topology>
    </subcellularLocation>
</comment>
<evidence type="ECO:0000256" key="5">
    <source>
        <dbReference type="ARBA" id="ARBA00023136"/>
    </source>
</evidence>
<feature type="region of interest" description="Disordered" evidence="7">
    <location>
        <begin position="1000"/>
        <end position="1027"/>
    </location>
</feature>
<feature type="region of interest" description="Disordered" evidence="7">
    <location>
        <begin position="1"/>
        <end position="165"/>
    </location>
</feature>